<keyword evidence="4" id="KW-0238">DNA-binding</keyword>
<dbReference type="InterPro" id="IPR013325">
    <property type="entry name" value="RNA_pol_sigma_r2"/>
</dbReference>
<dbReference type="Proteomes" id="UP000885986">
    <property type="component" value="Unassembled WGS sequence"/>
</dbReference>
<dbReference type="SUPFAM" id="SSF88659">
    <property type="entry name" value="Sigma3 and sigma4 domains of RNA polymerase sigma factors"/>
    <property type="match status" value="1"/>
</dbReference>
<evidence type="ECO:0000256" key="5">
    <source>
        <dbReference type="ARBA" id="ARBA00023163"/>
    </source>
</evidence>
<dbReference type="Pfam" id="PF04542">
    <property type="entry name" value="Sigma70_r2"/>
    <property type="match status" value="1"/>
</dbReference>
<dbReference type="PANTHER" id="PTHR43133:SF8">
    <property type="entry name" value="RNA POLYMERASE SIGMA FACTOR HI_1459-RELATED"/>
    <property type="match status" value="1"/>
</dbReference>
<accession>A0A7C2XNW2</accession>
<feature type="domain" description="RNA polymerase sigma-70 region 2" evidence="6">
    <location>
        <begin position="27"/>
        <end position="95"/>
    </location>
</feature>
<reference evidence="8" key="1">
    <citation type="journal article" date="2020" name="mSystems">
        <title>Genome- and Community-Level Interaction Insights into Carbon Utilization and Element Cycling Functions of Hydrothermarchaeota in Hydrothermal Sediment.</title>
        <authorList>
            <person name="Zhou Z."/>
            <person name="Liu Y."/>
            <person name="Xu W."/>
            <person name="Pan J."/>
            <person name="Luo Z.H."/>
            <person name="Li M."/>
        </authorList>
    </citation>
    <scope>NUCLEOTIDE SEQUENCE [LARGE SCALE GENOMIC DNA]</scope>
    <source>
        <strain evidence="8">SpSt-1224</strain>
    </source>
</reference>
<dbReference type="SUPFAM" id="SSF88946">
    <property type="entry name" value="Sigma2 domain of RNA polymerase sigma factors"/>
    <property type="match status" value="1"/>
</dbReference>
<dbReference type="InterPro" id="IPR013324">
    <property type="entry name" value="RNA_pol_sigma_r3/r4-like"/>
</dbReference>
<dbReference type="NCBIfam" id="TIGR02937">
    <property type="entry name" value="sigma70-ECF"/>
    <property type="match status" value="1"/>
</dbReference>
<comment type="caution">
    <text evidence="8">The sequence shown here is derived from an EMBL/GenBank/DDBJ whole genome shotgun (WGS) entry which is preliminary data.</text>
</comment>
<proteinExistence type="inferred from homology"/>
<dbReference type="Pfam" id="PF08281">
    <property type="entry name" value="Sigma70_r4_2"/>
    <property type="match status" value="1"/>
</dbReference>
<dbReference type="AlphaFoldDB" id="A0A7C2XNW2"/>
<evidence type="ECO:0000256" key="3">
    <source>
        <dbReference type="ARBA" id="ARBA00023082"/>
    </source>
</evidence>
<evidence type="ECO:0000256" key="2">
    <source>
        <dbReference type="ARBA" id="ARBA00023015"/>
    </source>
</evidence>
<feature type="domain" description="RNA polymerase sigma factor 70 region 4 type 2" evidence="7">
    <location>
        <begin position="129"/>
        <end position="181"/>
    </location>
</feature>
<keyword evidence="2" id="KW-0805">Transcription regulation</keyword>
<sequence>MSHSEENDTGDLVRALRQGDGTAFTKLVQRHQARIYNLAYNYVKDEEEAKDLTQDIFITVHRTLGSLRDEDKFSAWLYQLALNHCRNRYKRLQRRGFFRSRSLDDPDSPLHLTSGETPEGLLGQQDQDQLVRKAIASLSEAEKEVILLRDIEGMSYDEIGTILEIPLGTVKSKLNRARLALKERLEKILE</sequence>
<dbReference type="GO" id="GO:0016987">
    <property type="term" value="F:sigma factor activity"/>
    <property type="evidence" value="ECO:0007669"/>
    <property type="project" value="UniProtKB-KW"/>
</dbReference>
<dbReference type="InterPro" id="IPR036388">
    <property type="entry name" value="WH-like_DNA-bd_sf"/>
</dbReference>
<organism evidence="8">
    <name type="scientific">Desulfurivibrio alkaliphilus</name>
    <dbReference type="NCBI Taxonomy" id="427923"/>
    <lineage>
        <taxon>Bacteria</taxon>
        <taxon>Pseudomonadati</taxon>
        <taxon>Thermodesulfobacteriota</taxon>
        <taxon>Desulfobulbia</taxon>
        <taxon>Desulfobulbales</taxon>
        <taxon>Desulfobulbaceae</taxon>
        <taxon>Desulfurivibrio</taxon>
    </lineage>
</organism>
<evidence type="ECO:0000256" key="1">
    <source>
        <dbReference type="ARBA" id="ARBA00010641"/>
    </source>
</evidence>
<evidence type="ECO:0000256" key="4">
    <source>
        <dbReference type="ARBA" id="ARBA00023125"/>
    </source>
</evidence>
<dbReference type="InterPro" id="IPR007627">
    <property type="entry name" value="RNA_pol_sigma70_r2"/>
</dbReference>
<evidence type="ECO:0000259" key="7">
    <source>
        <dbReference type="Pfam" id="PF08281"/>
    </source>
</evidence>
<gene>
    <name evidence="8" type="ORF">ENN98_02960</name>
</gene>
<comment type="similarity">
    <text evidence="1">Belongs to the sigma-70 factor family. ECF subfamily.</text>
</comment>
<dbReference type="CDD" id="cd06171">
    <property type="entry name" value="Sigma70_r4"/>
    <property type="match status" value="1"/>
</dbReference>
<evidence type="ECO:0000313" key="8">
    <source>
        <dbReference type="EMBL" id="HET97653.1"/>
    </source>
</evidence>
<dbReference type="Gene3D" id="1.10.1740.10">
    <property type="match status" value="1"/>
</dbReference>
<dbReference type="InterPro" id="IPR013249">
    <property type="entry name" value="RNA_pol_sigma70_r4_t2"/>
</dbReference>
<evidence type="ECO:0000259" key="6">
    <source>
        <dbReference type="Pfam" id="PF04542"/>
    </source>
</evidence>
<dbReference type="GO" id="GO:0003677">
    <property type="term" value="F:DNA binding"/>
    <property type="evidence" value="ECO:0007669"/>
    <property type="project" value="UniProtKB-KW"/>
</dbReference>
<protein>
    <submittedName>
        <fullName evidence="8">Sigma-70 family RNA polymerase sigma factor</fullName>
    </submittedName>
</protein>
<dbReference type="InterPro" id="IPR014284">
    <property type="entry name" value="RNA_pol_sigma-70_dom"/>
</dbReference>
<keyword evidence="3" id="KW-0731">Sigma factor</keyword>
<dbReference type="GO" id="GO:0006352">
    <property type="term" value="P:DNA-templated transcription initiation"/>
    <property type="evidence" value="ECO:0007669"/>
    <property type="project" value="InterPro"/>
</dbReference>
<dbReference type="EMBL" id="DSDS01000065">
    <property type="protein sequence ID" value="HET97653.1"/>
    <property type="molecule type" value="Genomic_DNA"/>
</dbReference>
<dbReference type="Gene3D" id="1.10.10.10">
    <property type="entry name" value="Winged helix-like DNA-binding domain superfamily/Winged helix DNA-binding domain"/>
    <property type="match status" value="1"/>
</dbReference>
<name>A0A7C2XNW2_9BACT</name>
<keyword evidence="5" id="KW-0804">Transcription</keyword>
<dbReference type="PANTHER" id="PTHR43133">
    <property type="entry name" value="RNA POLYMERASE ECF-TYPE SIGMA FACTO"/>
    <property type="match status" value="1"/>
</dbReference>
<dbReference type="InterPro" id="IPR039425">
    <property type="entry name" value="RNA_pol_sigma-70-like"/>
</dbReference>